<proteinExistence type="predicted"/>
<gene>
    <name evidence="3" type="ORF">G6R27_00065</name>
</gene>
<sequence>MISRKKKITVNLLVALAFFSFLIWAFLVLAKPNSGGVVAREDQWSEIKKQKTITIGLDDTFVPMGFRDRSGKLVGFDVDLAEKVFADLGIKVKWQPIDWSMKETELNTGNIDALWNGYTKTPERAKQVAFSSTYHRAQLALVVKKSSGVHRFDQMAGKVLGVQTGSSGENALNSQPAVLKQYIAGKKAIGYDTFDKAFTDLNANRLTGLLVDEDYAAYYIKQQANPDDYALLTGDFAISDDVVAFRKGDKGLKKAVNQELAKLKNTGFIQQLERRWFGQTSLDFGPTEEKR</sequence>
<accession>A0ABS5QPP0</accession>
<dbReference type="PANTHER" id="PTHR35936:SF34">
    <property type="entry name" value="ABC TRANSPORTER EXTRACELLULAR-BINDING PROTEIN YCKB-RELATED"/>
    <property type="match status" value="1"/>
</dbReference>
<evidence type="ECO:0000256" key="1">
    <source>
        <dbReference type="ARBA" id="ARBA00022729"/>
    </source>
</evidence>
<dbReference type="SUPFAM" id="SSF53850">
    <property type="entry name" value="Periplasmic binding protein-like II"/>
    <property type="match status" value="1"/>
</dbReference>
<keyword evidence="1" id="KW-0732">Signal</keyword>
<dbReference type="PANTHER" id="PTHR35936">
    <property type="entry name" value="MEMBRANE-BOUND LYTIC MUREIN TRANSGLYCOSYLASE F"/>
    <property type="match status" value="1"/>
</dbReference>
<evidence type="ECO:0000313" key="4">
    <source>
        <dbReference type="Proteomes" id="UP001519418"/>
    </source>
</evidence>
<feature type="domain" description="Solute-binding protein family 3/N-terminal" evidence="2">
    <location>
        <begin position="52"/>
        <end position="280"/>
    </location>
</feature>
<organism evidence="3 4">
    <name type="scientific">Fructobacillus papyriferae</name>
    <dbReference type="NCBI Taxonomy" id="2713171"/>
    <lineage>
        <taxon>Bacteria</taxon>
        <taxon>Bacillati</taxon>
        <taxon>Bacillota</taxon>
        <taxon>Bacilli</taxon>
        <taxon>Lactobacillales</taxon>
        <taxon>Lactobacillaceae</taxon>
        <taxon>Fructobacillus</taxon>
    </lineage>
</organism>
<comment type="caution">
    <text evidence="3">The sequence shown here is derived from an EMBL/GenBank/DDBJ whole genome shotgun (WGS) entry which is preliminary data.</text>
</comment>
<keyword evidence="4" id="KW-1185">Reference proteome</keyword>
<protein>
    <submittedName>
        <fullName evidence="3">Amino acid ABC transporter substrate-binding protein</fullName>
    </submittedName>
</protein>
<reference evidence="3 4" key="1">
    <citation type="submission" date="2020-02" db="EMBL/GenBank/DDBJ databases">
        <title>Fructobacillus sp. isolated from paper mulberry of Taiwan.</title>
        <authorList>
            <person name="Lin S.-T."/>
        </authorList>
    </citation>
    <scope>NUCLEOTIDE SEQUENCE [LARGE SCALE GENOMIC DNA]</scope>
    <source>
        <strain evidence="3 4">M1-10</strain>
    </source>
</reference>
<evidence type="ECO:0000313" key="3">
    <source>
        <dbReference type="EMBL" id="MBS9334430.1"/>
    </source>
</evidence>
<dbReference type="InterPro" id="IPR001638">
    <property type="entry name" value="Solute-binding_3/MltF_N"/>
</dbReference>
<dbReference type="Gene3D" id="3.40.190.10">
    <property type="entry name" value="Periplasmic binding protein-like II"/>
    <property type="match status" value="2"/>
</dbReference>
<evidence type="ECO:0000259" key="2">
    <source>
        <dbReference type="SMART" id="SM00062"/>
    </source>
</evidence>
<dbReference type="Proteomes" id="UP001519418">
    <property type="component" value="Unassembled WGS sequence"/>
</dbReference>
<dbReference type="Pfam" id="PF00497">
    <property type="entry name" value="SBP_bac_3"/>
    <property type="match status" value="1"/>
</dbReference>
<dbReference type="CDD" id="cd00996">
    <property type="entry name" value="PBP2_AatB_like"/>
    <property type="match status" value="1"/>
</dbReference>
<dbReference type="EMBL" id="JAAMFI010000001">
    <property type="protein sequence ID" value="MBS9334430.1"/>
    <property type="molecule type" value="Genomic_DNA"/>
</dbReference>
<name>A0ABS5QPP0_9LACO</name>
<dbReference type="SMART" id="SM00062">
    <property type="entry name" value="PBPb"/>
    <property type="match status" value="1"/>
</dbReference>
<dbReference type="RefSeq" id="WP_213819050.1">
    <property type="nucleotide sequence ID" value="NZ_JAAMFI010000001.1"/>
</dbReference>